<dbReference type="PROSITE" id="PS51257">
    <property type="entry name" value="PROKAR_LIPOPROTEIN"/>
    <property type="match status" value="1"/>
</dbReference>
<reference evidence="2 3" key="1">
    <citation type="submission" date="2015-02" db="EMBL/GenBank/DDBJ databases">
        <title>Draft genome sequences of ten Microbacterium spp. with emphasis on heavy metal contaminated environments.</title>
        <authorList>
            <person name="Corretto E."/>
        </authorList>
    </citation>
    <scope>NUCLEOTIDE SEQUENCE [LARGE SCALE GENOMIC DNA]</scope>
    <source>
        <strain evidence="2 3">BEL163</strain>
    </source>
</reference>
<evidence type="ECO:0000313" key="2">
    <source>
        <dbReference type="EMBL" id="KJL22225.1"/>
    </source>
</evidence>
<dbReference type="PATRIC" id="fig|82380.10.peg.2116"/>
<evidence type="ECO:0000256" key="1">
    <source>
        <dbReference type="SAM" id="MobiDB-lite"/>
    </source>
</evidence>
<gene>
    <name evidence="2" type="ORF">RN51_02105</name>
</gene>
<name>A0A0F0KQ45_9MICO</name>
<dbReference type="AlphaFoldDB" id="A0A0F0KQ45"/>
<proteinExistence type="predicted"/>
<dbReference type="Proteomes" id="UP000033725">
    <property type="component" value="Unassembled WGS sequence"/>
</dbReference>
<evidence type="ECO:0000313" key="3">
    <source>
        <dbReference type="Proteomes" id="UP000033725"/>
    </source>
</evidence>
<accession>A0A0F0KQ45</accession>
<sequence>MRLMRTRSHRVIALASVAGVVLVLAGCETAYQYGPYALGTDGENLSVASGEIVVVGGDNPGPVNRVGLKSTAEPGVRYFLDMNEALGQVTSALFRVPEGGLSPGEWLTPEGDVSSEPCSRPDTT</sequence>
<evidence type="ECO:0008006" key="4">
    <source>
        <dbReference type="Google" id="ProtNLM"/>
    </source>
</evidence>
<feature type="region of interest" description="Disordered" evidence="1">
    <location>
        <begin position="100"/>
        <end position="124"/>
    </location>
</feature>
<comment type="caution">
    <text evidence="2">The sequence shown here is derived from an EMBL/GenBank/DDBJ whole genome shotgun (WGS) entry which is preliminary data.</text>
</comment>
<dbReference type="EMBL" id="JYIV01000026">
    <property type="protein sequence ID" value="KJL22225.1"/>
    <property type="molecule type" value="Genomic_DNA"/>
</dbReference>
<organism evidence="2 3">
    <name type="scientific">Microbacterium oxydans</name>
    <dbReference type="NCBI Taxonomy" id="82380"/>
    <lineage>
        <taxon>Bacteria</taxon>
        <taxon>Bacillati</taxon>
        <taxon>Actinomycetota</taxon>
        <taxon>Actinomycetes</taxon>
        <taxon>Micrococcales</taxon>
        <taxon>Microbacteriaceae</taxon>
        <taxon>Microbacterium</taxon>
    </lineage>
</organism>
<protein>
    <recommendedName>
        <fullName evidence="4">Lipoprotein</fullName>
    </recommendedName>
</protein>